<proteinExistence type="predicted"/>
<dbReference type="PROSITE" id="PS50800">
    <property type="entry name" value="SAP"/>
    <property type="match status" value="1"/>
</dbReference>
<accession>A0A6C0HFP6</accession>
<organism evidence="2">
    <name type="scientific">viral metagenome</name>
    <dbReference type="NCBI Taxonomy" id="1070528"/>
    <lineage>
        <taxon>unclassified sequences</taxon>
        <taxon>metagenomes</taxon>
        <taxon>organismal metagenomes</taxon>
    </lineage>
</organism>
<sequence>MNQLVNNDIIPMTYDNNIIISNVMNNTVIGNNETEYVKKKYKGRKVKTDKDIKSSKEAIVIPSFSSHSTFLIKTFTIPQLKDICRFYKLKVTGNKQVLTNKVYHYLYFSSYAVVIQRVWRKNLFKTYNKLRGPAKFNRSLCVNETDFFSMEPLKDIPFDQFFSYTDVDGMIYGFDIISLYNLLDNEDLKDSNPYNRNPIPNKAKVNFKRLINISKIMGENLDMNLVVEEEVTDPAKLVEMRTLGLFRDIDSLGNYTNPAWFIQLTQRQVVKFLQELRDIWIYRAHLDNITMIEISPPNGNPFEILDMNMIINMPLYNLKTMALLVMSQLVKNGVDRESRILGANYVLCALTLVSTGAAEALPWLYQSVATNF</sequence>
<name>A0A6C0HFP6_9ZZZZ</name>
<dbReference type="SUPFAM" id="SSF68906">
    <property type="entry name" value="SAP domain"/>
    <property type="match status" value="1"/>
</dbReference>
<evidence type="ECO:0000259" key="1">
    <source>
        <dbReference type="PROSITE" id="PS50800"/>
    </source>
</evidence>
<dbReference type="InterPro" id="IPR036361">
    <property type="entry name" value="SAP_dom_sf"/>
</dbReference>
<dbReference type="SMART" id="SM00513">
    <property type="entry name" value="SAP"/>
    <property type="match status" value="1"/>
</dbReference>
<protein>
    <recommendedName>
        <fullName evidence="1">SAP domain-containing protein</fullName>
    </recommendedName>
</protein>
<reference evidence="2" key="1">
    <citation type="journal article" date="2020" name="Nature">
        <title>Giant virus diversity and host interactions through global metagenomics.</title>
        <authorList>
            <person name="Schulz F."/>
            <person name="Roux S."/>
            <person name="Paez-Espino D."/>
            <person name="Jungbluth S."/>
            <person name="Walsh D.A."/>
            <person name="Denef V.J."/>
            <person name="McMahon K.D."/>
            <person name="Konstantinidis K.T."/>
            <person name="Eloe-Fadrosh E.A."/>
            <person name="Kyrpides N.C."/>
            <person name="Woyke T."/>
        </authorList>
    </citation>
    <scope>NUCLEOTIDE SEQUENCE</scope>
    <source>
        <strain evidence="2">GVMAG-M-3300023184-101</strain>
    </source>
</reference>
<dbReference type="AlphaFoldDB" id="A0A6C0HFP6"/>
<feature type="domain" description="SAP" evidence="1">
    <location>
        <begin position="72"/>
        <end position="106"/>
    </location>
</feature>
<evidence type="ECO:0000313" key="2">
    <source>
        <dbReference type="EMBL" id="QHT79422.1"/>
    </source>
</evidence>
<dbReference type="InterPro" id="IPR003034">
    <property type="entry name" value="SAP_dom"/>
</dbReference>
<dbReference type="Pfam" id="PF02037">
    <property type="entry name" value="SAP"/>
    <property type="match status" value="1"/>
</dbReference>
<dbReference type="EMBL" id="MN739949">
    <property type="protein sequence ID" value="QHT79422.1"/>
    <property type="molecule type" value="Genomic_DNA"/>
</dbReference>